<keyword evidence="4 8" id="KW-0819">tRNA processing</keyword>
<dbReference type="EMBL" id="DVLF01000184">
    <property type="protein sequence ID" value="HIT50554.1"/>
    <property type="molecule type" value="Genomic_DNA"/>
</dbReference>
<dbReference type="SUPFAM" id="SSF56037">
    <property type="entry name" value="PheT/TilS domain"/>
    <property type="match status" value="1"/>
</dbReference>
<keyword evidence="6 8" id="KW-0067">ATP-binding</keyword>
<dbReference type="CDD" id="cd01992">
    <property type="entry name" value="TilS_N"/>
    <property type="match status" value="1"/>
</dbReference>
<dbReference type="Pfam" id="PF01171">
    <property type="entry name" value="ATP_bind_3"/>
    <property type="match status" value="1"/>
</dbReference>
<dbReference type="SUPFAM" id="SSF52402">
    <property type="entry name" value="Adenine nucleotide alpha hydrolases-like"/>
    <property type="match status" value="1"/>
</dbReference>
<comment type="domain">
    <text evidence="8">The N-terminal region contains the highly conserved SGGXDS motif, predicted to be a P-loop motif involved in ATP binding.</text>
</comment>
<dbReference type="NCBIfam" id="TIGR02432">
    <property type="entry name" value="lysidine_TilS_N"/>
    <property type="match status" value="1"/>
</dbReference>
<evidence type="ECO:0000259" key="9">
    <source>
        <dbReference type="SMART" id="SM00977"/>
    </source>
</evidence>
<keyword evidence="5 8" id="KW-0547">Nucleotide-binding</keyword>
<dbReference type="SMART" id="SM00977">
    <property type="entry name" value="TilS_C"/>
    <property type="match status" value="1"/>
</dbReference>
<evidence type="ECO:0000256" key="2">
    <source>
        <dbReference type="ARBA" id="ARBA00022490"/>
    </source>
</evidence>
<dbReference type="InterPro" id="IPR012795">
    <property type="entry name" value="tRNA_Ile_lys_synt_N"/>
</dbReference>
<comment type="function">
    <text evidence="8">Ligates lysine onto the cytidine present at position 34 of the AUA codon-specific tRNA(Ile) that contains the anticodon CAU, in an ATP-dependent manner. Cytidine is converted to lysidine, thus changing the amino acid specificity of the tRNA from methionine to isoleucine.</text>
</comment>
<comment type="subcellular location">
    <subcellularLocation>
        <location evidence="1 8">Cytoplasm</location>
    </subcellularLocation>
</comment>
<evidence type="ECO:0000313" key="10">
    <source>
        <dbReference type="EMBL" id="HIT50554.1"/>
    </source>
</evidence>
<evidence type="ECO:0000256" key="4">
    <source>
        <dbReference type="ARBA" id="ARBA00022694"/>
    </source>
</evidence>
<dbReference type="EC" id="6.3.4.19" evidence="8"/>
<comment type="catalytic activity">
    <reaction evidence="7 8">
        <text>cytidine(34) in tRNA(Ile2) + L-lysine + ATP = lysidine(34) in tRNA(Ile2) + AMP + diphosphate + H(+)</text>
        <dbReference type="Rhea" id="RHEA:43744"/>
        <dbReference type="Rhea" id="RHEA-COMP:10625"/>
        <dbReference type="Rhea" id="RHEA-COMP:10670"/>
        <dbReference type="ChEBI" id="CHEBI:15378"/>
        <dbReference type="ChEBI" id="CHEBI:30616"/>
        <dbReference type="ChEBI" id="CHEBI:32551"/>
        <dbReference type="ChEBI" id="CHEBI:33019"/>
        <dbReference type="ChEBI" id="CHEBI:82748"/>
        <dbReference type="ChEBI" id="CHEBI:83665"/>
        <dbReference type="ChEBI" id="CHEBI:456215"/>
        <dbReference type="EC" id="6.3.4.19"/>
    </reaction>
</comment>
<dbReference type="GO" id="GO:0032267">
    <property type="term" value="F:tRNA(Ile)-lysidine synthase activity"/>
    <property type="evidence" value="ECO:0007669"/>
    <property type="project" value="UniProtKB-EC"/>
</dbReference>
<dbReference type="InterPro" id="IPR012094">
    <property type="entry name" value="tRNA_Ile_lys_synt"/>
</dbReference>
<dbReference type="PANTHER" id="PTHR43033">
    <property type="entry name" value="TRNA(ILE)-LYSIDINE SYNTHASE-RELATED"/>
    <property type="match status" value="1"/>
</dbReference>
<reference evidence="10" key="2">
    <citation type="journal article" date="2021" name="PeerJ">
        <title>Extensive microbial diversity within the chicken gut microbiome revealed by metagenomics and culture.</title>
        <authorList>
            <person name="Gilroy R."/>
            <person name="Ravi A."/>
            <person name="Getino M."/>
            <person name="Pursley I."/>
            <person name="Horton D.L."/>
            <person name="Alikhan N.F."/>
            <person name="Baker D."/>
            <person name="Gharbi K."/>
            <person name="Hall N."/>
            <person name="Watson M."/>
            <person name="Adriaenssens E.M."/>
            <person name="Foster-Nyarko E."/>
            <person name="Jarju S."/>
            <person name="Secka A."/>
            <person name="Antonio M."/>
            <person name="Oren A."/>
            <person name="Chaudhuri R.R."/>
            <person name="La Ragione R."/>
            <person name="Hildebrand F."/>
            <person name="Pallen M.J."/>
        </authorList>
    </citation>
    <scope>NUCLEOTIDE SEQUENCE</scope>
    <source>
        <strain evidence="10">ChiW17-6978</strain>
    </source>
</reference>
<sequence>MLQKVQAFIKDKQLLKKEFPVVVATSGGIDSISLLSVLNELGYSVILAHVNHHKRKEAEAEQQAMKALAKAWSIPFETTSFYEDKTKNFHDDAHNQRYAFFKCVADRYQTPYIATAHHLDDQLETILIKLMNGSNLFGYGGISSSWSDSKHTIVRPFLCVTKDEIAAYAREKKLTYFEDSSNREDDYLRNRLRHHFIPLLKEEKPDILQKSQEFSNQLKESFSFIRKQSINYLKQNHNRIDRPSFLQLDTALQKDILCLLFETHDLHKNQEIVTWILHLLHTTTGNKKITLQQGHCFIIEYEKGFITKPDEKKQFEAVSLCLSETVHWEKNRFYFSKKMPQNNAKYLKLCYNDLKLPLKIRSRIKGDWIQMNYGKKKIARLMIDAKFSTEKRKTTPIVTDAEGTILWAVDLASSSVVQAQDKKGDIFLVCEEIENAKRH</sequence>
<dbReference type="InterPro" id="IPR014729">
    <property type="entry name" value="Rossmann-like_a/b/a_fold"/>
</dbReference>
<feature type="domain" description="Lysidine-tRNA(Ile) synthetase C-terminal" evidence="9">
    <location>
        <begin position="358"/>
        <end position="428"/>
    </location>
</feature>
<dbReference type="Pfam" id="PF11734">
    <property type="entry name" value="TilS_C"/>
    <property type="match status" value="1"/>
</dbReference>
<reference evidence="10" key="1">
    <citation type="submission" date="2020-10" db="EMBL/GenBank/DDBJ databases">
        <authorList>
            <person name="Gilroy R."/>
        </authorList>
    </citation>
    <scope>NUCLEOTIDE SEQUENCE</scope>
    <source>
        <strain evidence="10">ChiW17-6978</strain>
    </source>
</reference>
<dbReference type="InterPro" id="IPR012796">
    <property type="entry name" value="Lysidine-tRNA-synth_C"/>
</dbReference>
<keyword evidence="2 8" id="KW-0963">Cytoplasm</keyword>
<dbReference type="GO" id="GO:0005524">
    <property type="term" value="F:ATP binding"/>
    <property type="evidence" value="ECO:0007669"/>
    <property type="project" value="UniProtKB-UniRule"/>
</dbReference>
<name>A0A9D1KKP5_9MOLU</name>
<evidence type="ECO:0000256" key="1">
    <source>
        <dbReference type="ARBA" id="ARBA00004496"/>
    </source>
</evidence>
<comment type="caution">
    <text evidence="10">The sequence shown here is derived from an EMBL/GenBank/DDBJ whole genome shotgun (WGS) entry which is preliminary data.</text>
</comment>
<evidence type="ECO:0000256" key="7">
    <source>
        <dbReference type="ARBA" id="ARBA00048539"/>
    </source>
</evidence>
<dbReference type="PANTHER" id="PTHR43033:SF1">
    <property type="entry name" value="TRNA(ILE)-LYSIDINE SYNTHASE-RELATED"/>
    <property type="match status" value="1"/>
</dbReference>
<evidence type="ECO:0000313" key="11">
    <source>
        <dbReference type="Proteomes" id="UP000886758"/>
    </source>
</evidence>
<feature type="binding site" evidence="8">
    <location>
        <begin position="26"/>
        <end position="31"/>
    </location>
    <ligand>
        <name>ATP</name>
        <dbReference type="ChEBI" id="CHEBI:30616"/>
    </ligand>
</feature>
<accession>A0A9D1KKP5</accession>
<dbReference type="Gene3D" id="3.40.50.620">
    <property type="entry name" value="HUPs"/>
    <property type="match status" value="1"/>
</dbReference>
<keyword evidence="3 8" id="KW-0436">Ligase</keyword>
<evidence type="ECO:0000256" key="3">
    <source>
        <dbReference type="ARBA" id="ARBA00022598"/>
    </source>
</evidence>
<dbReference type="GO" id="GO:0005737">
    <property type="term" value="C:cytoplasm"/>
    <property type="evidence" value="ECO:0007669"/>
    <property type="project" value="UniProtKB-SubCell"/>
</dbReference>
<organism evidence="10 11">
    <name type="scientific">Candidatus Pelethenecus faecipullorum</name>
    <dbReference type="NCBI Taxonomy" id="2840900"/>
    <lineage>
        <taxon>Bacteria</taxon>
        <taxon>Bacillati</taxon>
        <taxon>Mycoplasmatota</taxon>
        <taxon>Mollicutes</taxon>
        <taxon>Candidatus Pelethenecus</taxon>
    </lineage>
</organism>
<comment type="similarity">
    <text evidence="8">Belongs to the tRNA(Ile)-lysidine synthase family.</text>
</comment>
<dbReference type="GO" id="GO:0006400">
    <property type="term" value="P:tRNA modification"/>
    <property type="evidence" value="ECO:0007669"/>
    <property type="project" value="UniProtKB-UniRule"/>
</dbReference>
<dbReference type="NCBIfam" id="TIGR02433">
    <property type="entry name" value="lysidine_TilS_C"/>
    <property type="match status" value="1"/>
</dbReference>
<dbReference type="InterPro" id="IPR011063">
    <property type="entry name" value="TilS/TtcA_N"/>
</dbReference>
<gene>
    <name evidence="8 10" type="primary">tilS</name>
    <name evidence="10" type="ORF">IAD46_05945</name>
</gene>
<proteinExistence type="inferred from homology"/>
<dbReference type="HAMAP" id="MF_01161">
    <property type="entry name" value="tRNA_Ile_lys_synt"/>
    <property type="match status" value="1"/>
</dbReference>
<dbReference type="Proteomes" id="UP000886758">
    <property type="component" value="Unassembled WGS sequence"/>
</dbReference>
<protein>
    <recommendedName>
        <fullName evidence="8">tRNA(Ile)-lysidine synthase</fullName>
        <ecNumber evidence="8">6.3.4.19</ecNumber>
    </recommendedName>
    <alternativeName>
        <fullName evidence="8">tRNA(Ile)-2-lysyl-cytidine synthase</fullName>
    </alternativeName>
    <alternativeName>
        <fullName evidence="8">tRNA(Ile)-lysidine synthetase</fullName>
    </alternativeName>
</protein>
<evidence type="ECO:0000256" key="8">
    <source>
        <dbReference type="HAMAP-Rule" id="MF_01161"/>
    </source>
</evidence>
<evidence type="ECO:0000256" key="5">
    <source>
        <dbReference type="ARBA" id="ARBA00022741"/>
    </source>
</evidence>
<evidence type="ECO:0000256" key="6">
    <source>
        <dbReference type="ARBA" id="ARBA00022840"/>
    </source>
</evidence>
<dbReference type="AlphaFoldDB" id="A0A9D1KKP5"/>